<name>A0A382JZC4_9ZZZZ</name>
<evidence type="ECO:0000313" key="1">
    <source>
        <dbReference type="EMBL" id="SVC16217.1"/>
    </source>
</evidence>
<dbReference type="SUPFAM" id="SSF52540">
    <property type="entry name" value="P-loop containing nucleoside triphosphate hydrolases"/>
    <property type="match status" value="1"/>
</dbReference>
<evidence type="ECO:0008006" key="2">
    <source>
        <dbReference type="Google" id="ProtNLM"/>
    </source>
</evidence>
<gene>
    <name evidence="1" type="ORF">METZ01_LOCUS269071</name>
</gene>
<proteinExistence type="predicted"/>
<accession>A0A382JZC4</accession>
<organism evidence="1">
    <name type="scientific">marine metagenome</name>
    <dbReference type="NCBI Taxonomy" id="408172"/>
    <lineage>
        <taxon>unclassified sequences</taxon>
        <taxon>metagenomes</taxon>
        <taxon>ecological metagenomes</taxon>
    </lineage>
</organism>
<dbReference type="InterPro" id="IPR038718">
    <property type="entry name" value="SNF2-like_sf"/>
</dbReference>
<feature type="non-terminal residue" evidence="1">
    <location>
        <position position="141"/>
    </location>
</feature>
<feature type="non-terminal residue" evidence="1">
    <location>
        <position position="1"/>
    </location>
</feature>
<dbReference type="InterPro" id="IPR027417">
    <property type="entry name" value="P-loop_NTPase"/>
</dbReference>
<dbReference type="EMBL" id="UINC01076756">
    <property type="protein sequence ID" value="SVC16217.1"/>
    <property type="molecule type" value="Genomic_DNA"/>
</dbReference>
<reference evidence="1" key="1">
    <citation type="submission" date="2018-05" db="EMBL/GenBank/DDBJ databases">
        <authorList>
            <person name="Lanie J.A."/>
            <person name="Ng W.-L."/>
            <person name="Kazmierczak K.M."/>
            <person name="Andrzejewski T.M."/>
            <person name="Davidsen T.M."/>
            <person name="Wayne K.J."/>
            <person name="Tettelin H."/>
            <person name="Glass J.I."/>
            <person name="Rusch D."/>
            <person name="Podicherti R."/>
            <person name="Tsui H.-C.T."/>
            <person name="Winkler M.E."/>
        </authorList>
    </citation>
    <scope>NUCLEOTIDE SEQUENCE</scope>
</reference>
<sequence length="141" mass="15507">VSPRVERNGSSTTVLAAAGSLVRSRPRWSSLEDTTLSGRGAGKPDLHQLIALDYLKEPWLKPLLGDRHPRTRLIIGDEGGVGKTLSVALIIKDIIDEVDTHNPVIILTPATWIVRSQWRYDLGRVLSNSEMGRIKFGFAGL</sequence>
<dbReference type="Gene3D" id="3.40.50.10810">
    <property type="entry name" value="Tandem AAA-ATPase domain"/>
    <property type="match status" value="1"/>
</dbReference>
<protein>
    <recommendedName>
        <fullName evidence="2">SNF2 N-terminal domain-containing protein</fullName>
    </recommendedName>
</protein>
<dbReference type="AlphaFoldDB" id="A0A382JZC4"/>